<dbReference type="AlphaFoldDB" id="F2LW55"/>
<evidence type="ECO:0000256" key="12">
    <source>
        <dbReference type="ARBA" id="ARBA00023316"/>
    </source>
</evidence>
<dbReference type="NCBIfam" id="TIGR02074">
    <property type="entry name" value="PBP_1a_fam"/>
    <property type="match status" value="1"/>
</dbReference>
<dbReference type="InterPro" id="IPR012338">
    <property type="entry name" value="Beta-lactam/transpept-like"/>
</dbReference>
<dbReference type="eggNOG" id="COG0744">
    <property type="taxonomic scope" value="Bacteria"/>
</dbReference>
<comment type="catalytic activity">
    <reaction evidence="13">
        <text>Preferential cleavage: (Ac)2-L-Lys-D-Ala-|-D-Ala. Also transpeptidation of peptidyl-alanyl moieties that are N-acyl substituents of D-alanine.</text>
        <dbReference type="EC" id="3.4.16.4"/>
    </reaction>
</comment>
<dbReference type="SUPFAM" id="SSF53955">
    <property type="entry name" value="Lysozyme-like"/>
    <property type="match status" value="1"/>
</dbReference>
<feature type="domain" description="Penicillin-binding protein transpeptidase" evidence="16">
    <location>
        <begin position="330"/>
        <end position="565"/>
    </location>
</feature>
<dbReference type="FunCoup" id="F2LW55">
    <property type="interactions" value="278"/>
</dbReference>
<dbReference type="UniPathway" id="UPA00219"/>
<dbReference type="Gene3D" id="1.10.3810.10">
    <property type="entry name" value="Biosynthetic peptidoglycan transglycosylase-like"/>
    <property type="match status" value="1"/>
</dbReference>
<evidence type="ECO:0000256" key="9">
    <source>
        <dbReference type="ARBA" id="ARBA00022960"/>
    </source>
</evidence>
<evidence type="ECO:0000256" key="3">
    <source>
        <dbReference type="ARBA" id="ARBA00007739"/>
    </source>
</evidence>
<dbReference type="EMBL" id="CP002606">
    <property type="protein sequence ID" value="AEA33989.1"/>
    <property type="molecule type" value="Genomic_DNA"/>
</dbReference>
<accession>F2LW55</accession>
<dbReference type="Gene3D" id="3.40.710.10">
    <property type="entry name" value="DD-peptidase/beta-lactamase superfamily"/>
    <property type="match status" value="1"/>
</dbReference>
<keyword evidence="5" id="KW-0645">Protease</keyword>
<dbReference type="STRING" id="760142.Hipma_1023"/>
<dbReference type="InParanoid" id="F2LW55"/>
<evidence type="ECO:0000256" key="10">
    <source>
        <dbReference type="ARBA" id="ARBA00022984"/>
    </source>
</evidence>
<dbReference type="GO" id="GO:0008955">
    <property type="term" value="F:peptidoglycan glycosyltransferase activity"/>
    <property type="evidence" value="ECO:0007669"/>
    <property type="project" value="UniProtKB-EC"/>
</dbReference>
<evidence type="ECO:0000313" key="18">
    <source>
        <dbReference type="EMBL" id="AEA33989.1"/>
    </source>
</evidence>
<dbReference type="RefSeq" id="WP_013682028.1">
    <property type="nucleotide sequence ID" value="NC_015318.1"/>
</dbReference>
<keyword evidence="8" id="KW-0378">Hydrolase</keyword>
<keyword evidence="12" id="KW-0961">Cell wall biogenesis/degradation</keyword>
<evidence type="ECO:0000256" key="11">
    <source>
        <dbReference type="ARBA" id="ARBA00023268"/>
    </source>
</evidence>
<evidence type="ECO:0000259" key="16">
    <source>
        <dbReference type="Pfam" id="PF00905"/>
    </source>
</evidence>
<reference evidence="19" key="2">
    <citation type="submission" date="2011-03" db="EMBL/GenBank/DDBJ databases">
        <title>The complete genome of Hippea maritima DSM 10411.</title>
        <authorList>
            <consortium name="US DOE Joint Genome Institute (JGI-PGF)"/>
            <person name="Lucas S."/>
            <person name="Copeland A."/>
            <person name="Lapidus A."/>
            <person name="Bruce D."/>
            <person name="Goodwin L."/>
            <person name="Pitluck S."/>
            <person name="Peters L."/>
            <person name="Kyrpides N."/>
            <person name="Mavromatis K."/>
            <person name="Pagani I."/>
            <person name="Ivanova N."/>
            <person name="Mikhailova N."/>
            <person name="Lu M."/>
            <person name="Detter J.C."/>
            <person name="Tapia R."/>
            <person name="Han C."/>
            <person name="Land M."/>
            <person name="Hauser L."/>
            <person name="Markowitz V."/>
            <person name="Cheng J.-F."/>
            <person name="Hugenholtz P."/>
            <person name="Woyke T."/>
            <person name="Wu D."/>
            <person name="Spring S."/>
            <person name="Schroeder M."/>
            <person name="Brambilla E."/>
            <person name="Klenk H.-P."/>
            <person name="Eisen J.A."/>
        </authorList>
    </citation>
    <scope>NUCLEOTIDE SEQUENCE [LARGE SCALE GENOMIC DNA]</scope>
    <source>
        <strain evidence="19">ATCC 700847 / DSM 10411 / MH2</strain>
    </source>
</reference>
<evidence type="ECO:0000256" key="8">
    <source>
        <dbReference type="ARBA" id="ARBA00022801"/>
    </source>
</evidence>
<feature type="domain" description="Glycosyl transferase family 51" evidence="17">
    <location>
        <begin position="62"/>
        <end position="236"/>
    </location>
</feature>
<dbReference type="PANTHER" id="PTHR32282:SF33">
    <property type="entry name" value="PEPTIDOGLYCAN GLYCOSYLTRANSFERASE"/>
    <property type="match status" value="1"/>
</dbReference>
<dbReference type="GO" id="GO:0071555">
    <property type="term" value="P:cell wall organization"/>
    <property type="evidence" value="ECO:0007669"/>
    <property type="project" value="UniProtKB-KW"/>
</dbReference>
<dbReference type="GO" id="GO:0009002">
    <property type="term" value="F:serine-type D-Ala-D-Ala carboxypeptidase activity"/>
    <property type="evidence" value="ECO:0007669"/>
    <property type="project" value="UniProtKB-EC"/>
</dbReference>
<reference evidence="18 19" key="1">
    <citation type="journal article" date="2011" name="Stand. Genomic Sci.">
        <title>Complete genome sequence of the thermophilic sulfur-reducer Hippea maritima type strain (MH(2)).</title>
        <authorList>
            <person name="Huntemann M."/>
            <person name="Lu M."/>
            <person name="Nolan M."/>
            <person name="Lapidus A."/>
            <person name="Lucas S."/>
            <person name="Hammon N."/>
            <person name="Deshpande S."/>
            <person name="Cheng J.F."/>
            <person name="Tapia R."/>
            <person name="Han C."/>
            <person name="Goodwin L."/>
            <person name="Pitluck S."/>
            <person name="Liolios K."/>
            <person name="Pagani I."/>
            <person name="Ivanova N."/>
            <person name="Ovchinikova G."/>
            <person name="Pati A."/>
            <person name="Chen A."/>
            <person name="Palaniappan K."/>
            <person name="Land M."/>
            <person name="Hauser L."/>
            <person name="Jeffries C.D."/>
            <person name="Detter J.C."/>
            <person name="Brambilla E.M."/>
            <person name="Rohde M."/>
            <person name="Spring S."/>
            <person name="Goker M."/>
            <person name="Woyke T."/>
            <person name="Bristow J."/>
            <person name="Eisen J.A."/>
            <person name="Markowitz V."/>
            <person name="Hugenholtz P."/>
            <person name="Kyrpides N.C."/>
            <person name="Klenk H.P."/>
            <person name="Mavromatis K."/>
        </authorList>
    </citation>
    <scope>NUCLEOTIDE SEQUENCE [LARGE SCALE GENOMIC DNA]</scope>
    <source>
        <strain evidence="19">ATCC 700847 / DSM 10411 / MH2</strain>
    </source>
</reference>
<keyword evidence="4" id="KW-0121">Carboxypeptidase</keyword>
<evidence type="ECO:0000256" key="13">
    <source>
        <dbReference type="ARBA" id="ARBA00034000"/>
    </source>
</evidence>
<evidence type="ECO:0000313" key="19">
    <source>
        <dbReference type="Proteomes" id="UP000008139"/>
    </source>
</evidence>
<dbReference type="GO" id="GO:0030288">
    <property type="term" value="C:outer membrane-bounded periplasmic space"/>
    <property type="evidence" value="ECO:0007669"/>
    <property type="project" value="TreeGrafter"/>
</dbReference>
<evidence type="ECO:0000256" key="6">
    <source>
        <dbReference type="ARBA" id="ARBA00022676"/>
    </source>
</evidence>
<dbReference type="GO" id="GO:0006508">
    <property type="term" value="P:proteolysis"/>
    <property type="evidence" value="ECO:0007669"/>
    <property type="project" value="UniProtKB-KW"/>
</dbReference>
<evidence type="ECO:0000256" key="7">
    <source>
        <dbReference type="ARBA" id="ARBA00022679"/>
    </source>
</evidence>
<evidence type="ECO:0000256" key="14">
    <source>
        <dbReference type="ARBA" id="ARBA00049902"/>
    </source>
</evidence>
<dbReference type="PANTHER" id="PTHR32282">
    <property type="entry name" value="BINDING PROTEIN TRANSPEPTIDASE, PUTATIVE-RELATED"/>
    <property type="match status" value="1"/>
</dbReference>
<dbReference type="InterPro" id="IPR001264">
    <property type="entry name" value="Glyco_trans_51"/>
</dbReference>
<evidence type="ECO:0000256" key="1">
    <source>
        <dbReference type="ARBA" id="ARBA00004752"/>
    </source>
</evidence>
<keyword evidence="11" id="KW-0511">Multifunctional enzyme</keyword>
<evidence type="ECO:0000256" key="15">
    <source>
        <dbReference type="SAM" id="Phobius"/>
    </source>
</evidence>
<dbReference type="InterPro" id="IPR036950">
    <property type="entry name" value="PBP_transglycosylase"/>
</dbReference>
<keyword evidence="15" id="KW-1133">Transmembrane helix</keyword>
<proteinExistence type="inferred from homology"/>
<evidence type="ECO:0000259" key="17">
    <source>
        <dbReference type="Pfam" id="PF00912"/>
    </source>
</evidence>
<dbReference type="HOGENOM" id="CLU_006354_2_7_7"/>
<keyword evidence="19" id="KW-1185">Reference proteome</keyword>
<dbReference type="InterPro" id="IPR023346">
    <property type="entry name" value="Lysozyme-like_dom_sf"/>
</dbReference>
<dbReference type="GO" id="GO:0008658">
    <property type="term" value="F:penicillin binding"/>
    <property type="evidence" value="ECO:0007669"/>
    <property type="project" value="InterPro"/>
</dbReference>
<dbReference type="KEGG" id="hmr:Hipma_1023"/>
<comment type="similarity">
    <text evidence="2">In the C-terminal section; belongs to the transpeptidase family.</text>
</comment>
<keyword evidence="15" id="KW-0472">Membrane</keyword>
<gene>
    <name evidence="18" type="ordered locus">Hipma_1023</name>
</gene>
<sequence length="650" mass="73232">MKRFLKGLFRFFLYVFLIVFLIALVAGGVYFGSVYMGVKKDFNKVVSVNMLPLPTKVYSSDKKLIAKFGLQNRIPVKLKDVSPWMRYAILAAEDARFYEHGAIDLVGIARALVVDVLKGKIVQGGSTITQQLVKNVYLTPARTIDRKVKEIILAYRIEKEMSKDKILQLYLNTVYFGDGAWGVEAAARTYFDKHAKELTISESAMLAGLVAAPSYYNPYKHPQRARKRTIYVLRRMYENHFISLSQYKKAMNAKIVLIKPSANLFGLIVAPYFTDYVRNWLIDKYGEEVVYKSGLSVYTTLNTTLQRFAFIAVKSGVLSIKKKYDGLQAALVAMDPKTGYVKALVGGFDYSKSQFNRALQAKRQPGSSFKPIIYLTALTEGYLPDDTIADMPVVFRFNGKEWRPQNYERVFHGTVTLKYALTHSVNVATINLLNSVGIGNVVSMAHQLGIEEKIPHNLSIALGSLSVKPIEMVRAYAAFDNYGLLPKPIFVTKVTDKYGRVIYQAKPRLRRVFDDVDGYILTGMLKDVILYGTGRAARIIKRPLAGKTGTTNNYRDAWFIGYSPDLVCGVWVGYDDNRMIFKGATGARAALPIWIKFMSNALEGQPIKDFPIPRGITKDIIDMVNSPPQNPEDLQKDKPTIQQLYENAIQ</sequence>
<evidence type="ECO:0000256" key="2">
    <source>
        <dbReference type="ARBA" id="ARBA00007090"/>
    </source>
</evidence>
<feature type="transmembrane region" description="Helical" evidence="15">
    <location>
        <begin position="12"/>
        <end position="38"/>
    </location>
</feature>
<evidence type="ECO:0000256" key="4">
    <source>
        <dbReference type="ARBA" id="ARBA00022645"/>
    </source>
</evidence>
<dbReference type="Proteomes" id="UP000008139">
    <property type="component" value="Chromosome"/>
</dbReference>
<protein>
    <submittedName>
        <fullName evidence="18">Penicillin-binding protein, 1A family</fullName>
    </submittedName>
</protein>
<dbReference type="InterPro" id="IPR050396">
    <property type="entry name" value="Glycosyltr_51/Transpeptidase"/>
</dbReference>
<keyword evidence="6" id="KW-0328">Glycosyltransferase</keyword>
<keyword evidence="9" id="KW-0133">Cell shape</keyword>
<comment type="pathway">
    <text evidence="1">Cell wall biogenesis; peptidoglycan biosynthesis.</text>
</comment>
<dbReference type="OrthoDB" id="9766909at2"/>
<dbReference type="SUPFAM" id="SSF56601">
    <property type="entry name" value="beta-lactamase/transpeptidase-like"/>
    <property type="match status" value="1"/>
</dbReference>
<organism evidence="18 19">
    <name type="scientific">Hippea maritima (strain ATCC 700847 / DSM 10411 / MH2)</name>
    <dbReference type="NCBI Taxonomy" id="760142"/>
    <lineage>
        <taxon>Bacteria</taxon>
        <taxon>Pseudomonadati</taxon>
        <taxon>Campylobacterota</taxon>
        <taxon>Desulfurellia</taxon>
        <taxon>Desulfurellales</taxon>
        <taxon>Hippeaceae</taxon>
        <taxon>Hippea</taxon>
    </lineage>
</organism>
<keyword evidence="7" id="KW-0808">Transferase</keyword>
<dbReference type="GO" id="GO:0008360">
    <property type="term" value="P:regulation of cell shape"/>
    <property type="evidence" value="ECO:0007669"/>
    <property type="project" value="UniProtKB-KW"/>
</dbReference>
<keyword evidence="15" id="KW-0812">Transmembrane</keyword>
<dbReference type="InterPro" id="IPR001460">
    <property type="entry name" value="PCN-bd_Tpept"/>
</dbReference>
<comment type="similarity">
    <text evidence="3">In the N-terminal section; belongs to the glycosyltransferase 51 family.</text>
</comment>
<name>F2LW55_HIPMA</name>
<keyword evidence="10" id="KW-0573">Peptidoglycan synthesis</keyword>
<evidence type="ECO:0000256" key="5">
    <source>
        <dbReference type="ARBA" id="ARBA00022670"/>
    </source>
</evidence>
<dbReference type="FunFam" id="1.10.3810.10:FF:000001">
    <property type="entry name" value="Penicillin-binding protein 1A"/>
    <property type="match status" value="1"/>
</dbReference>
<dbReference type="GO" id="GO:0009252">
    <property type="term" value="P:peptidoglycan biosynthetic process"/>
    <property type="evidence" value="ECO:0007669"/>
    <property type="project" value="UniProtKB-UniPathway"/>
</dbReference>
<comment type="catalytic activity">
    <reaction evidence="14">
        <text>[GlcNAc-(1-&gt;4)-Mur2Ac(oyl-L-Ala-gamma-D-Glu-L-Lys-D-Ala-D-Ala)](n)-di-trans,octa-cis-undecaprenyl diphosphate + beta-D-GlcNAc-(1-&gt;4)-Mur2Ac(oyl-L-Ala-gamma-D-Glu-L-Lys-D-Ala-D-Ala)-di-trans,octa-cis-undecaprenyl diphosphate = [GlcNAc-(1-&gt;4)-Mur2Ac(oyl-L-Ala-gamma-D-Glu-L-Lys-D-Ala-D-Ala)](n+1)-di-trans,octa-cis-undecaprenyl diphosphate + di-trans,octa-cis-undecaprenyl diphosphate + H(+)</text>
        <dbReference type="Rhea" id="RHEA:23708"/>
        <dbReference type="Rhea" id="RHEA-COMP:9602"/>
        <dbReference type="Rhea" id="RHEA-COMP:9603"/>
        <dbReference type="ChEBI" id="CHEBI:15378"/>
        <dbReference type="ChEBI" id="CHEBI:58405"/>
        <dbReference type="ChEBI" id="CHEBI:60033"/>
        <dbReference type="ChEBI" id="CHEBI:78435"/>
        <dbReference type="EC" id="2.4.99.28"/>
    </reaction>
</comment>
<dbReference type="Pfam" id="PF00905">
    <property type="entry name" value="Transpeptidase"/>
    <property type="match status" value="1"/>
</dbReference>
<dbReference type="Pfam" id="PF00912">
    <property type="entry name" value="Transgly"/>
    <property type="match status" value="1"/>
</dbReference>